<dbReference type="PROSITE" id="PS51186">
    <property type="entry name" value="GNAT"/>
    <property type="match status" value="1"/>
</dbReference>
<dbReference type="GO" id="GO:0016747">
    <property type="term" value="F:acyltransferase activity, transferring groups other than amino-acyl groups"/>
    <property type="evidence" value="ECO:0007669"/>
    <property type="project" value="InterPro"/>
</dbReference>
<dbReference type="InterPro" id="IPR016181">
    <property type="entry name" value="Acyl_CoA_acyltransferase"/>
</dbReference>
<comment type="caution">
    <text evidence="2">The sequence shown here is derived from an EMBL/GenBank/DDBJ whole genome shotgun (WGS) entry which is preliminary data.</text>
</comment>
<sequence length="154" mass="16718">MQIRKAGLEDQAQVIALMKKLLIPSGEVNSDWNDEARIFDRIIENPELGAVLVAEEEGVIAGATTLSYPVAMRCNGVYSCIEENIVDERFRGKGVGGKLLRAAIAEAAARGCDEIQVNAPSEMGYPLYIRNGFTDAGKKHIKAKLPVPPNPQPK</sequence>
<proteinExistence type="predicted"/>
<name>A0A3A4P1P3_ABYX5</name>
<gene>
    <name evidence="2" type="ORF">C4520_02780</name>
</gene>
<dbReference type="Pfam" id="PF00583">
    <property type="entry name" value="Acetyltransf_1"/>
    <property type="match status" value="1"/>
</dbReference>
<dbReference type="AlphaFoldDB" id="A0A3A4P1P3"/>
<organism evidence="2 3">
    <name type="scientific">Abyssobacteria bacterium (strain SURF_5)</name>
    <dbReference type="NCBI Taxonomy" id="2093360"/>
    <lineage>
        <taxon>Bacteria</taxon>
        <taxon>Pseudomonadati</taxon>
        <taxon>Candidatus Hydrogenedentota</taxon>
        <taxon>Candidatus Abyssobacteria</taxon>
    </lineage>
</organism>
<feature type="domain" description="N-acetyltransferase" evidence="1">
    <location>
        <begin position="1"/>
        <end position="148"/>
    </location>
</feature>
<accession>A0A3A4P1P3</accession>
<dbReference type="EMBL" id="QZKU01000026">
    <property type="protein sequence ID" value="RJP25059.1"/>
    <property type="molecule type" value="Genomic_DNA"/>
</dbReference>
<dbReference type="Gene3D" id="3.40.630.30">
    <property type="match status" value="1"/>
</dbReference>
<dbReference type="SUPFAM" id="SSF55729">
    <property type="entry name" value="Acyl-CoA N-acyltransferases (Nat)"/>
    <property type="match status" value="1"/>
</dbReference>
<evidence type="ECO:0000313" key="2">
    <source>
        <dbReference type="EMBL" id="RJP25059.1"/>
    </source>
</evidence>
<dbReference type="Proteomes" id="UP000265882">
    <property type="component" value="Unassembled WGS sequence"/>
</dbReference>
<evidence type="ECO:0000313" key="3">
    <source>
        <dbReference type="Proteomes" id="UP000265882"/>
    </source>
</evidence>
<dbReference type="CDD" id="cd04301">
    <property type="entry name" value="NAT_SF"/>
    <property type="match status" value="1"/>
</dbReference>
<reference evidence="2 3" key="1">
    <citation type="journal article" date="2017" name="ISME J.">
        <title>Energy and carbon metabolisms in a deep terrestrial subsurface fluid microbial community.</title>
        <authorList>
            <person name="Momper L."/>
            <person name="Jungbluth S.P."/>
            <person name="Lee M.D."/>
            <person name="Amend J.P."/>
        </authorList>
    </citation>
    <scope>NUCLEOTIDE SEQUENCE [LARGE SCALE GENOMIC DNA]</scope>
    <source>
        <strain evidence="2">SURF_5</strain>
    </source>
</reference>
<dbReference type="InterPro" id="IPR000182">
    <property type="entry name" value="GNAT_dom"/>
</dbReference>
<evidence type="ECO:0000259" key="1">
    <source>
        <dbReference type="PROSITE" id="PS51186"/>
    </source>
</evidence>
<protein>
    <submittedName>
        <fullName evidence="2">N-acetyltransferase</fullName>
    </submittedName>
</protein>
<keyword evidence="2" id="KW-0808">Transferase</keyword>